<reference evidence="2 3" key="1">
    <citation type="submission" date="2019-11" db="EMBL/GenBank/DDBJ databases">
        <title>Whole genome sequence of Oryza granulata.</title>
        <authorList>
            <person name="Li W."/>
        </authorList>
    </citation>
    <scope>NUCLEOTIDE SEQUENCE [LARGE SCALE GENOMIC DNA]</scope>
    <source>
        <strain evidence="3">cv. Menghai</strain>
        <tissue evidence="2">Leaf</tissue>
    </source>
</reference>
<dbReference type="AlphaFoldDB" id="A0A6G1DD78"/>
<sequence>MWVGVMWRILSLKALRVWQNLSLPHPQILATVSWHPRKRISQKSHLLFHPSSIWVFSTHRTRKKVVHGPST</sequence>
<evidence type="ECO:0000256" key="1">
    <source>
        <dbReference type="SAM" id="SignalP"/>
    </source>
</evidence>
<evidence type="ECO:0000313" key="3">
    <source>
        <dbReference type="Proteomes" id="UP000479710"/>
    </source>
</evidence>
<keyword evidence="3" id="KW-1185">Reference proteome</keyword>
<evidence type="ECO:0008006" key="4">
    <source>
        <dbReference type="Google" id="ProtNLM"/>
    </source>
</evidence>
<comment type="caution">
    <text evidence="2">The sequence shown here is derived from an EMBL/GenBank/DDBJ whole genome shotgun (WGS) entry which is preliminary data.</text>
</comment>
<keyword evidence="1" id="KW-0732">Signal</keyword>
<accession>A0A6G1DD78</accession>
<feature type="chain" id="PRO_5026144450" description="Secreted protein" evidence="1">
    <location>
        <begin position="23"/>
        <end position="71"/>
    </location>
</feature>
<dbReference type="Proteomes" id="UP000479710">
    <property type="component" value="Unassembled WGS sequence"/>
</dbReference>
<name>A0A6G1DD78_9ORYZ</name>
<gene>
    <name evidence="2" type="ORF">E2562_000033</name>
</gene>
<organism evidence="2 3">
    <name type="scientific">Oryza meyeriana var. granulata</name>
    <dbReference type="NCBI Taxonomy" id="110450"/>
    <lineage>
        <taxon>Eukaryota</taxon>
        <taxon>Viridiplantae</taxon>
        <taxon>Streptophyta</taxon>
        <taxon>Embryophyta</taxon>
        <taxon>Tracheophyta</taxon>
        <taxon>Spermatophyta</taxon>
        <taxon>Magnoliopsida</taxon>
        <taxon>Liliopsida</taxon>
        <taxon>Poales</taxon>
        <taxon>Poaceae</taxon>
        <taxon>BOP clade</taxon>
        <taxon>Oryzoideae</taxon>
        <taxon>Oryzeae</taxon>
        <taxon>Oryzinae</taxon>
        <taxon>Oryza</taxon>
        <taxon>Oryza meyeriana</taxon>
    </lineage>
</organism>
<proteinExistence type="predicted"/>
<dbReference type="EMBL" id="SPHZ02000006">
    <property type="protein sequence ID" value="KAF0909673.1"/>
    <property type="molecule type" value="Genomic_DNA"/>
</dbReference>
<evidence type="ECO:0000313" key="2">
    <source>
        <dbReference type="EMBL" id="KAF0909673.1"/>
    </source>
</evidence>
<protein>
    <recommendedName>
        <fullName evidence="4">Secreted protein</fullName>
    </recommendedName>
</protein>
<feature type="signal peptide" evidence="1">
    <location>
        <begin position="1"/>
        <end position="22"/>
    </location>
</feature>